<organism evidence="2 3">
    <name type="scientific">Arthroderma otae (strain ATCC MYA-4605 / CBS 113480)</name>
    <name type="common">Microsporum canis</name>
    <dbReference type="NCBI Taxonomy" id="554155"/>
    <lineage>
        <taxon>Eukaryota</taxon>
        <taxon>Fungi</taxon>
        <taxon>Dikarya</taxon>
        <taxon>Ascomycota</taxon>
        <taxon>Pezizomycotina</taxon>
        <taxon>Eurotiomycetes</taxon>
        <taxon>Eurotiomycetidae</taxon>
        <taxon>Onygenales</taxon>
        <taxon>Arthrodermataceae</taxon>
        <taxon>Microsporum</taxon>
    </lineage>
</organism>
<evidence type="ECO:0000256" key="1">
    <source>
        <dbReference type="SAM" id="MobiDB-lite"/>
    </source>
</evidence>
<dbReference type="Proteomes" id="UP000002035">
    <property type="component" value="Unassembled WGS sequence"/>
</dbReference>
<evidence type="ECO:0000313" key="2">
    <source>
        <dbReference type="EMBL" id="EEQ28118.1"/>
    </source>
</evidence>
<feature type="compositionally biased region" description="Basic and acidic residues" evidence="1">
    <location>
        <begin position="96"/>
        <end position="122"/>
    </location>
</feature>
<dbReference type="RefSeq" id="XP_002850902.1">
    <property type="nucleotide sequence ID" value="XM_002850856.1"/>
</dbReference>
<evidence type="ECO:0000313" key="3">
    <source>
        <dbReference type="Proteomes" id="UP000002035"/>
    </source>
</evidence>
<dbReference type="AlphaFoldDB" id="C5FE84"/>
<dbReference type="GeneID" id="9223639"/>
<dbReference type="EMBL" id="DS995701">
    <property type="protein sequence ID" value="EEQ28118.1"/>
    <property type="molecule type" value="Genomic_DNA"/>
</dbReference>
<sequence length="122" mass="12737">MPGEGREESSRKGLVESGLCGLPGLSSEAGVEGEAALLRKGLFDPSVMPGEACRSGEERSPSAFNSEKMKQRAISRGVCVLLSYLAQRLEQATLQEEAKADDGPGGESHGEVGRGESESSVV</sequence>
<feature type="compositionally biased region" description="Basic and acidic residues" evidence="1">
    <location>
        <begin position="1"/>
        <end position="14"/>
    </location>
</feature>
<accession>C5FE84</accession>
<dbReference type="HOGENOM" id="CLU_2026168_0_0_1"/>
<protein>
    <submittedName>
        <fullName evidence="2">Uncharacterized protein</fullName>
    </submittedName>
</protein>
<feature type="region of interest" description="Disordered" evidence="1">
    <location>
        <begin position="1"/>
        <end position="25"/>
    </location>
</feature>
<gene>
    <name evidence="2" type="ORF">MCYG_01006</name>
</gene>
<proteinExistence type="predicted"/>
<name>C5FE84_ARTOC</name>
<feature type="region of interest" description="Disordered" evidence="1">
    <location>
        <begin position="45"/>
        <end position="70"/>
    </location>
</feature>
<dbReference type="VEuPathDB" id="FungiDB:MCYG_01006"/>
<reference evidence="3" key="1">
    <citation type="journal article" date="2012" name="MBio">
        <title>Comparative genome analysis of Trichophyton rubrum and related dermatophytes reveals candidate genes involved in infection.</title>
        <authorList>
            <person name="Martinez D.A."/>
            <person name="Oliver B.G."/>
            <person name="Graeser Y."/>
            <person name="Goldberg J.M."/>
            <person name="Li W."/>
            <person name="Martinez-Rossi N.M."/>
            <person name="Monod M."/>
            <person name="Shelest E."/>
            <person name="Barton R.C."/>
            <person name="Birch E."/>
            <person name="Brakhage A.A."/>
            <person name="Chen Z."/>
            <person name="Gurr S.J."/>
            <person name="Heiman D."/>
            <person name="Heitman J."/>
            <person name="Kosti I."/>
            <person name="Rossi A."/>
            <person name="Saif S."/>
            <person name="Samalova M."/>
            <person name="Saunders C.W."/>
            <person name="Shea T."/>
            <person name="Summerbell R.C."/>
            <person name="Xu J."/>
            <person name="Young S."/>
            <person name="Zeng Q."/>
            <person name="Birren B.W."/>
            <person name="Cuomo C.A."/>
            <person name="White T.C."/>
        </authorList>
    </citation>
    <scope>NUCLEOTIDE SEQUENCE [LARGE SCALE GENOMIC DNA]</scope>
    <source>
        <strain evidence="3">ATCC MYA-4605 / CBS 113480</strain>
    </source>
</reference>
<keyword evidence="3" id="KW-1185">Reference proteome</keyword>
<feature type="region of interest" description="Disordered" evidence="1">
    <location>
        <begin position="95"/>
        <end position="122"/>
    </location>
</feature>